<feature type="binding site" evidence="5">
    <location>
        <position position="160"/>
    </location>
    <ligand>
        <name>adenosylcob(III)alamin</name>
        <dbReference type="ChEBI" id="CHEBI:18408"/>
    </ligand>
</feature>
<dbReference type="UniPathway" id="UPA00560"/>
<evidence type="ECO:0000313" key="6">
    <source>
        <dbReference type="EMBL" id="SOD80305.1"/>
    </source>
</evidence>
<comment type="pathway">
    <text evidence="5">Amine and polyamine degradation; ethanolamine degradation.</text>
</comment>
<keyword evidence="3 5" id="KW-0170">Cobalt</keyword>
<feature type="binding site" evidence="5">
    <location>
        <position position="210"/>
    </location>
    <ligand>
        <name>adenosylcob(III)alamin</name>
        <dbReference type="ChEBI" id="CHEBI:18408"/>
    </ligand>
</feature>
<dbReference type="PANTHER" id="PTHR39330">
    <property type="entry name" value="ETHANOLAMINE AMMONIA-LYASE LIGHT CHAIN"/>
    <property type="match status" value="1"/>
</dbReference>
<evidence type="ECO:0000256" key="2">
    <source>
        <dbReference type="ARBA" id="ARBA00023239"/>
    </source>
</evidence>
<comment type="subunit">
    <text evidence="5">The basic unit is a heterodimer which dimerizes to form tetramers. The heterotetramers trimerize; 6 large subunits form a core ring with 6 small subunits projecting outwards.</text>
</comment>
<reference evidence="7" key="1">
    <citation type="submission" date="2017-09" db="EMBL/GenBank/DDBJ databases">
        <authorList>
            <person name="Varghese N."/>
            <person name="Submissions S."/>
        </authorList>
    </citation>
    <scope>NUCLEOTIDE SEQUENCE [LARGE SCALE GENOMIC DNA]</scope>
    <source>
        <strain evidence="7">DSM 29961</strain>
    </source>
</reference>
<dbReference type="HAMAP" id="MF_00601">
    <property type="entry name" value="EutC"/>
    <property type="match status" value="1"/>
</dbReference>
<comment type="subcellular location">
    <subcellularLocation>
        <location evidence="5">Bacterial microcompartment</location>
    </subcellularLocation>
</comment>
<dbReference type="GO" id="GO:0009350">
    <property type="term" value="C:ethanolamine ammonia-lyase complex"/>
    <property type="evidence" value="ECO:0007669"/>
    <property type="project" value="UniProtKB-UniRule"/>
</dbReference>
<dbReference type="OrthoDB" id="114248at2"/>
<evidence type="ECO:0000256" key="1">
    <source>
        <dbReference type="ARBA" id="ARBA00022628"/>
    </source>
</evidence>
<accession>A0A286FAQ0</accession>
<dbReference type="GO" id="GO:0031471">
    <property type="term" value="C:ethanolamine degradation polyhedral organelle"/>
    <property type="evidence" value="ECO:0007669"/>
    <property type="project" value="UniProtKB-UniRule"/>
</dbReference>
<keyword evidence="2 5" id="KW-0456">Lyase</keyword>
<dbReference type="InterPro" id="IPR042255">
    <property type="entry name" value="EutC_N"/>
</dbReference>
<sequence>MNESKRNSTETDDWEPLKAFTNARIALGKTGVSIPLNESLQFRLAHAHAKDAVYSQLNVPELQAILEKTGLPVYCLKSAAENRDIYLQRPDFGRLLNPSSAETLQKLNSPPADVCLIIADGLSATAIMKNAGPVVQLLVDKVKQAGFSLAPLLIIEQGRVAITDAVGEWLRPRLAIIFIGERPGLSSFDSMGAYITYAPQPGLTDERRNCMSNIREQGLPPELAVDKLMYLIQTAFRMQLTGVALKDNNELGASTVYPQLPT</sequence>
<evidence type="ECO:0000256" key="5">
    <source>
        <dbReference type="HAMAP-Rule" id="MF_00601"/>
    </source>
</evidence>
<keyword evidence="7" id="KW-1185">Reference proteome</keyword>
<dbReference type="PIRSF" id="PIRSF018982">
    <property type="entry name" value="EutC"/>
    <property type="match status" value="1"/>
</dbReference>
<dbReference type="GO" id="GO:0006520">
    <property type="term" value="P:amino acid metabolic process"/>
    <property type="evidence" value="ECO:0007669"/>
    <property type="project" value="InterPro"/>
</dbReference>
<keyword evidence="1 5" id="KW-0846">Cobalamin</keyword>
<comment type="cofactor">
    <cofactor evidence="5">
        <name>adenosylcob(III)alamin</name>
        <dbReference type="ChEBI" id="CHEBI:18408"/>
    </cofactor>
    <text evidence="5">Binds between the large and small subunits.</text>
</comment>
<dbReference type="AlphaFoldDB" id="A0A286FAQ0"/>
<dbReference type="EC" id="4.3.1.7" evidence="5"/>
<comment type="function">
    <text evidence="5">Catalyzes the deamination of various vicinal amino-alcohols to oxo compounds. Allows this organism to utilize ethanolamine as the sole source of nitrogen and carbon in the presence of external vitamin B12.</text>
</comment>
<evidence type="ECO:0000256" key="4">
    <source>
        <dbReference type="ARBA" id="ARBA00024446"/>
    </source>
</evidence>
<dbReference type="Gene3D" id="3.40.50.11240">
    <property type="entry name" value="Ethanolamine ammonia-lyase light chain (EutC)"/>
    <property type="match status" value="1"/>
</dbReference>
<dbReference type="Proteomes" id="UP000219452">
    <property type="component" value="Unassembled WGS sequence"/>
</dbReference>
<gene>
    <name evidence="5" type="primary">eutC</name>
    <name evidence="6" type="ORF">SAMN06269250_1335</name>
</gene>
<protein>
    <recommendedName>
        <fullName evidence="5">Ethanolamine ammonia-lyase small subunit</fullName>
        <shortName evidence="5">EAL small subunit</shortName>
        <ecNumber evidence="5">4.3.1.7</ecNumber>
    </recommendedName>
</protein>
<keyword evidence="4 5" id="KW-1283">Bacterial microcompartment</keyword>
<dbReference type="Gene3D" id="1.10.30.40">
    <property type="entry name" value="Ethanolamine ammonia-lyase light chain (EutC), N-terminal domain"/>
    <property type="match status" value="1"/>
</dbReference>
<dbReference type="GO" id="GO:0008851">
    <property type="term" value="F:ethanolamine ammonia-lyase activity"/>
    <property type="evidence" value="ECO:0007669"/>
    <property type="project" value="UniProtKB-UniRule"/>
</dbReference>
<dbReference type="RefSeq" id="WP_097124988.1">
    <property type="nucleotide sequence ID" value="NZ_OCNH01000001.1"/>
</dbReference>
<organism evidence="6 7">
    <name type="scientific">Spirosoma fluviale</name>
    <dbReference type="NCBI Taxonomy" id="1597977"/>
    <lineage>
        <taxon>Bacteria</taxon>
        <taxon>Pseudomonadati</taxon>
        <taxon>Bacteroidota</taxon>
        <taxon>Cytophagia</taxon>
        <taxon>Cytophagales</taxon>
        <taxon>Cytophagaceae</taxon>
        <taxon>Spirosoma</taxon>
    </lineage>
</organism>
<dbReference type="NCBIfam" id="NF003971">
    <property type="entry name" value="PRK05465.1"/>
    <property type="match status" value="1"/>
</dbReference>
<proteinExistence type="inferred from homology"/>
<dbReference type="GO" id="GO:0046336">
    <property type="term" value="P:ethanolamine catabolic process"/>
    <property type="evidence" value="ECO:0007669"/>
    <property type="project" value="UniProtKB-UniRule"/>
</dbReference>
<comment type="catalytic activity">
    <reaction evidence="5">
        <text>ethanolamine = acetaldehyde + NH4(+)</text>
        <dbReference type="Rhea" id="RHEA:15313"/>
        <dbReference type="ChEBI" id="CHEBI:15343"/>
        <dbReference type="ChEBI" id="CHEBI:28938"/>
        <dbReference type="ChEBI" id="CHEBI:57603"/>
        <dbReference type="EC" id="4.3.1.7"/>
    </reaction>
</comment>
<dbReference type="PANTHER" id="PTHR39330:SF1">
    <property type="entry name" value="ETHANOLAMINE AMMONIA-LYASE SMALL SUBUNIT"/>
    <property type="match status" value="1"/>
</dbReference>
<dbReference type="InterPro" id="IPR042251">
    <property type="entry name" value="EutC_C"/>
</dbReference>
<evidence type="ECO:0000313" key="7">
    <source>
        <dbReference type="Proteomes" id="UP000219452"/>
    </source>
</evidence>
<comment type="similarity">
    <text evidence="5">Belongs to the EutC family.</text>
</comment>
<dbReference type="EMBL" id="OCNH01000001">
    <property type="protein sequence ID" value="SOD80305.1"/>
    <property type="molecule type" value="Genomic_DNA"/>
</dbReference>
<dbReference type="InterPro" id="IPR009246">
    <property type="entry name" value="EutC"/>
</dbReference>
<dbReference type="Pfam" id="PF05985">
    <property type="entry name" value="EutC"/>
    <property type="match status" value="1"/>
</dbReference>
<dbReference type="GO" id="GO:0031419">
    <property type="term" value="F:cobalamin binding"/>
    <property type="evidence" value="ECO:0007669"/>
    <property type="project" value="UniProtKB-UniRule"/>
</dbReference>
<feature type="binding site" evidence="5">
    <location>
        <position position="181"/>
    </location>
    <ligand>
        <name>adenosylcob(III)alamin</name>
        <dbReference type="ChEBI" id="CHEBI:18408"/>
    </ligand>
</feature>
<name>A0A286FAQ0_9BACT</name>
<evidence type="ECO:0000256" key="3">
    <source>
        <dbReference type="ARBA" id="ARBA00023285"/>
    </source>
</evidence>